<dbReference type="SUPFAM" id="SSF52540">
    <property type="entry name" value="P-loop containing nucleoside triphosphate hydrolases"/>
    <property type="match status" value="1"/>
</dbReference>
<evidence type="ECO:0000256" key="6">
    <source>
        <dbReference type="ARBA" id="ARBA00023125"/>
    </source>
</evidence>
<dbReference type="Pfam" id="PF05872">
    <property type="entry name" value="HerA_C"/>
    <property type="match status" value="1"/>
</dbReference>
<sequence>MIIGYVVGSATTQEANVLLEKKVRSGYYVTLEYDDEKVLGLVTLITTGSPLVDDSLNDIELIQRIKQMGNKIPIYMKAKVKLLCKLDGKLSQPDLPPVAGTPVRLATNEELSTIFSEGTIRIGKLIGSDVEVRIRVNALTRHLAILAATGSGKSNTVAVLSSRLSEVFGSVLIFDYHGEYYESDIKNLNDIEPKINPLNLTPDEFATLLEIRENATIQYRILRRAFKSFLEETREKLKNGNVNYNELNINFRNLILKKVDEVSKNEKRKDSKDEVINKIEDFLDRYSEIIDFTAGDVVDKIKIGKVNVINLSSLDEDAIDAIVSHYLRKILTSRKENKMKRKIGLRFPVLVVIEEAHVLLSKDSNTLTKHWAGRIAREGRKFGVGLIIVSQRPKGIDENILSQMTNKIILKMVEPSDKKYVLETSDNLSEDIVEGLSALDTGEAVIVGNIVRMPAIVKIDKFEGKLAGSDPNLIEEWKRAKEEIEEHSDVLNWGE</sequence>
<evidence type="ECO:0000259" key="13">
    <source>
        <dbReference type="Pfam" id="PF09378"/>
    </source>
</evidence>
<reference evidence="15 16" key="1">
    <citation type="submission" date="2019-10" db="EMBL/GenBank/DDBJ databases">
        <title>Genome Sequences from Six Type Strain Members of the Archaeal Family Sulfolobaceae: Acidianus ambivalens, Acidianus infernus, Metallosphaera prunae, Stygiolobus azoricus, Sulfolobus metallicus, and Sulfurisphaera ohwakuensis.</title>
        <authorList>
            <person name="Counts J.A."/>
            <person name="Kelly R.M."/>
        </authorList>
    </citation>
    <scope>NUCLEOTIDE SEQUENCE [LARGE SCALE GENOMIC DNA]</scope>
    <source>
        <strain evidence="15 16">TA-1</strain>
    </source>
</reference>
<comment type="similarity">
    <text evidence="1">Belongs to the HerA family.</text>
</comment>
<dbReference type="Proteomes" id="UP000427373">
    <property type="component" value="Chromosome"/>
</dbReference>
<evidence type="ECO:0000259" key="11">
    <source>
        <dbReference type="Pfam" id="PF01935"/>
    </source>
</evidence>
<protein>
    <submittedName>
        <fullName evidence="15">DUF853 family protein</fullName>
    </submittedName>
</protein>
<dbReference type="GO" id="GO:0005524">
    <property type="term" value="F:ATP binding"/>
    <property type="evidence" value="ECO:0007669"/>
    <property type="project" value="UniProtKB-KW"/>
</dbReference>
<evidence type="ECO:0000259" key="12">
    <source>
        <dbReference type="Pfam" id="PF05872"/>
    </source>
</evidence>
<keyword evidence="7" id="KW-0413">Isomerase</keyword>
<evidence type="ECO:0000313" key="17">
    <source>
        <dbReference type="Proteomes" id="UP000582213"/>
    </source>
</evidence>
<keyword evidence="16" id="KW-1185">Reference proteome</keyword>
<evidence type="ECO:0000256" key="2">
    <source>
        <dbReference type="ARBA" id="ARBA00022741"/>
    </source>
</evidence>
<keyword evidence="2" id="KW-0547">Nucleotide-binding</keyword>
<keyword evidence="5" id="KW-0067">ATP-binding</keyword>
<keyword evidence="3" id="KW-0378">Hydrolase</keyword>
<dbReference type="GO" id="GO:0016787">
    <property type="term" value="F:hydrolase activity"/>
    <property type="evidence" value="ECO:0007669"/>
    <property type="project" value="UniProtKB-KW"/>
</dbReference>
<dbReference type="InterPro" id="IPR008571">
    <property type="entry name" value="HerA-like"/>
</dbReference>
<dbReference type="GO" id="GO:0043139">
    <property type="term" value="F:5'-3' DNA helicase activity"/>
    <property type="evidence" value="ECO:0007669"/>
    <property type="project" value="UniProtKB-EC"/>
</dbReference>
<dbReference type="Pfam" id="PF01935">
    <property type="entry name" value="DUF87"/>
    <property type="match status" value="1"/>
</dbReference>
<dbReference type="GO" id="GO:0043138">
    <property type="term" value="F:3'-5' DNA helicase activity"/>
    <property type="evidence" value="ECO:0007669"/>
    <property type="project" value="UniProtKB-EC"/>
</dbReference>
<evidence type="ECO:0000256" key="9">
    <source>
        <dbReference type="ARBA" id="ARBA00048954"/>
    </source>
</evidence>
<dbReference type="AlphaFoldDB" id="A0A650CIY5"/>
<comment type="catalytic activity">
    <reaction evidence="10">
        <text>ATP + H2O = ADP + phosphate + H(+)</text>
        <dbReference type="Rhea" id="RHEA:13065"/>
        <dbReference type="ChEBI" id="CHEBI:15377"/>
        <dbReference type="ChEBI" id="CHEBI:15378"/>
        <dbReference type="ChEBI" id="CHEBI:30616"/>
        <dbReference type="ChEBI" id="CHEBI:43474"/>
        <dbReference type="ChEBI" id="CHEBI:456216"/>
        <dbReference type="EC" id="5.6.2.4"/>
    </reaction>
</comment>
<proteinExistence type="inferred from homology"/>
<dbReference type="RefSeq" id="WP_156015205.1">
    <property type="nucleotide sequence ID" value="NZ_CP045484.1"/>
</dbReference>
<evidence type="ECO:0000256" key="10">
    <source>
        <dbReference type="ARBA" id="ARBA00048988"/>
    </source>
</evidence>
<dbReference type="EMBL" id="CP045484">
    <property type="protein sequence ID" value="QGR17739.1"/>
    <property type="molecule type" value="Genomic_DNA"/>
</dbReference>
<dbReference type="Pfam" id="PF09378">
    <property type="entry name" value="HAS-barrel"/>
    <property type="match status" value="1"/>
</dbReference>
<keyword evidence="4" id="KW-0347">Helicase</keyword>
<comment type="catalytic activity">
    <reaction evidence="9">
        <text>ATP + H2O = ADP + phosphate + H(+)</text>
        <dbReference type="Rhea" id="RHEA:13065"/>
        <dbReference type="ChEBI" id="CHEBI:15377"/>
        <dbReference type="ChEBI" id="CHEBI:15378"/>
        <dbReference type="ChEBI" id="CHEBI:30616"/>
        <dbReference type="ChEBI" id="CHEBI:43474"/>
        <dbReference type="ChEBI" id="CHEBI:456216"/>
        <dbReference type="EC" id="5.6.2.3"/>
    </reaction>
</comment>
<comment type="catalytic activity">
    <reaction evidence="8">
        <text>Couples ATP hydrolysis with the unwinding of duplex DNA by translocating in the 3'-5' direction.</text>
        <dbReference type="EC" id="5.6.2.4"/>
    </reaction>
</comment>
<feature type="domain" description="Helicase HerA-like C-terminal" evidence="12">
    <location>
        <begin position="348"/>
        <end position="447"/>
    </location>
</feature>
<feature type="domain" description="Helicase HerA barrel" evidence="13">
    <location>
        <begin position="3"/>
        <end position="87"/>
    </location>
</feature>
<keyword evidence="6" id="KW-0238">DNA-binding</keyword>
<evidence type="ECO:0000313" key="15">
    <source>
        <dbReference type="EMBL" id="QGR17739.1"/>
    </source>
</evidence>
<name>A0A650CIY5_SULOH</name>
<evidence type="ECO:0000256" key="5">
    <source>
        <dbReference type="ARBA" id="ARBA00022840"/>
    </source>
</evidence>
<dbReference type="PANTHER" id="PTHR42957:SF1">
    <property type="entry name" value="HELICASE MJ1565-RELATED"/>
    <property type="match status" value="1"/>
</dbReference>
<evidence type="ECO:0000256" key="8">
    <source>
        <dbReference type="ARBA" id="ARBA00034617"/>
    </source>
</evidence>
<reference evidence="14 17" key="2">
    <citation type="submission" date="2020-08" db="EMBL/GenBank/DDBJ databases">
        <title>Genomic Encyclopedia of Type Strains, Phase IV (KMG-IV): sequencing the most valuable type-strain genomes for metagenomic binning, comparative biology and taxonomic classification.</title>
        <authorList>
            <person name="Goeker M."/>
        </authorList>
    </citation>
    <scope>NUCLEOTIDE SEQUENCE [LARGE SCALE GENOMIC DNA]</scope>
    <source>
        <strain evidence="14 17">DSM 12421</strain>
    </source>
</reference>
<dbReference type="GO" id="GO:0003677">
    <property type="term" value="F:DNA binding"/>
    <property type="evidence" value="ECO:0007669"/>
    <property type="project" value="UniProtKB-KW"/>
</dbReference>
<accession>A0A650CIY5</accession>
<dbReference type="Proteomes" id="UP000582213">
    <property type="component" value="Unassembled WGS sequence"/>
</dbReference>
<organism evidence="15 16">
    <name type="scientific">Sulfurisphaera ohwakuensis</name>
    <dbReference type="NCBI Taxonomy" id="69656"/>
    <lineage>
        <taxon>Archaea</taxon>
        <taxon>Thermoproteota</taxon>
        <taxon>Thermoprotei</taxon>
        <taxon>Sulfolobales</taxon>
        <taxon>Sulfolobaceae</taxon>
        <taxon>Sulfurisphaera</taxon>
    </lineage>
</organism>
<evidence type="ECO:0000256" key="3">
    <source>
        <dbReference type="ARBA" id="ARBA00022801"/>
    </source>
</evidence>
<evidence type="ECO:0000313" key="16">
    <source>
        <dbReference type="Proteomes" id="UP000427373"/>
    </source>
</evidence>
<evidence type="ECO:0000256" key="1">
    <source>
        <dbReference type="ARBA" id="ARBA00007816"/>
    </source>
</evidence>
<dbReference type="InterPro" id="IPR027417">
    <property type="entry name" value="P-loop_NTPase"/>
</dbReference>
<gene>
    <name evidence="15" type="ORF">D1869_11550</name>
    <name evidence="14" type="ORF">HNQ62_001185</name>
</gene>
<feature type="domain" description="Helicase HerA central" evidence="11">
    <location>
        <begin position="120"/>
        <end position="330"/>
    </location>
</feature>
<evidence type="ECO:0000313" key="14">
    <source>
        <dbReference type="EMBL" id="MBB5253424.1"/>
    </source>
</evidence>
<dbReference type="InterPro" id="IPR002789">
    <property type="entry name" value="HerA_central"/>
</dbReference>
<dbReference type="Gene3D" id="3.40.50.300">
    <property type="entry name" value="P-loop containing nucleotide triphosphate hydrolases"/>
    <property type="match status" value="2"/>
</dbReference>
<dbReference type="KEGG" id="soh:D1869_11550"/>
<evidence type="ECO:0000256" key="4">
    <source>
        <dbReference type="ARBA" id="ARBA00022806"/>
    </source>
</evidence>
<dbReference type="GeneID" id="42801887"/>
<dbReference type="InterPro" id="IPR033186">
    <property type="entry name" value="HerA_C"/>
</dbReference>
<dbReference type="NCBIfam" id="NF040937">
    <property type="entry name" value="HerA_Thermprot"/>
    <property type="match status" value="1"/>
</dbReference>
<dbReference type="InterPro" id="IPR018538">
    <property type="entry name" value="HerA_barrel_dom"/>
</dbReference>
<dbReference type="OrthoDB" id="107033at2157"/>
<evidence type="ECO:0000256" key="7">
    <source>
        <dbReference type="ARBA" id="ARBA00023235"/>
    </source>
</evidence>
<dbReference type="EMBL" id="JACHFY010000004">
    <property type="protein sequence ID" value="MBB5253424.1"/>
    <property type="molecule type" value="Genomic_DNA"/>
</dbReference>
<dbReference type="InterPro" id="IPR053460">
    <property type="entry name" value="DSB_Repair_Helicase"/>
</dbReference>
<dbReference type="PANTHER" id="PTHR42957">
    <property type="entry name" value="HELICASE MJ1565-RELATED"/>
    <property type="match status" value="1"/>
</dbReference>